<dbReference type="OrthoDB" id="9785923at2"/>
<dbReference type="AlphaFoldDB" id="A0A4Q1C9G3"/>
<reference evidence="3 4" key="1">
    <citation type="submission" date="2019-01" db="EMBL/GenBank/DDBJ databases">
        <title>Lacunisphaera sp. strain TWA-58.</title>
        <authorList>
            <person name="Chen W.-M."/>
        </authorList>
    </citation>
    <scope>NUCLEOTIDE SEQUENCE [LARGE SCALE GENOMIC DNA]</scope>
    <source>
        <strain evidence="3 4">TWA-58</strain>
    </source>
</reference>
<evidence type="ECO:0000313" key="4">
    <source>
        <dbReference type="Proteomes" id="UP000290218"/>
    </source>
</evidence>
<dbReference type="PANTHER" id="PTHR40469:SF2">
    <property type="entry name" value="GALACTOSE-BINDING DOMAIN-LIKE SUPERFAMILY PROTEIN"/>
    <property type="match status" value="1"/>
</dbReference>
<evidence type="ECO:0000259" key="2">
    <source>
        <dbReference type="Pfam" id="PF06283"/>
    </source>
</evidence>
<keyword evidence="4" id="KW-1185">Reference proteome</keyword>
<dbReference type="EMBL" id="SDHX01000001">
    <property type="protein sequence ID" value="RXK55520.1"/>
    <property type="molecule type" value="Genomic_DNA"/>
</dbReference>
<dbReference type="SUPFAM" id="SSF52317">
    <property type="entry name" value="Class I glutamine amidotransferase-like"/>
    <property type="match status" value="1"/>
</dbReference>
<feature type="chain" id="PRO_5020380753" evidence="1">
    <location>
        <begin position="24"/>
        <end position="306"/>
    </location>
</feature>
<dbReference type="InterPro" id="IPR029062">
    <property type="entry name" value="Class_I_gatase-like"/>
</dbReference>
<accession>A0A4Q1C9G3</accession>
<dbReference type="Gene3D" id="3.40.50.880">
    <property type="match status" value="1"/>
</dbReference>
<organism evidence="3 4">
    <name type="scientific">Oleiharenicola lentus</name>
    <dbReference type="NCBI Taxonomy" id="2508720"/>
    <lineage>
        <taxon>Bacteria</taxon>
        <taxon>Pseudomonadati</taxon>
        <taxon>Verrucomicrobiota</taxon>
        <taxon>Opitutia</taxon>
        <taxon>Opitutales</taxon>
        <taxon>Opitutaceae</taxon>
        <taxon>Oleiharenicola</taxon>
    </lineage>
</organism>
<gene>
    <name evidence="3" type="ORF">ESB00_06415</name>
</gene>
<protein>
    <submittedName>
        <fullName evidence="3">ThuA domain-containing protein</fullName>
    </submittedName>
</protein>
<dbReference type="RefSeq" id="WP_129046885.1">
    <property type="nucleotide sequence ID" value="NZ_SDHX01000001.1"/>
</dbReference>
<name>A0A4Q1C9G3_9BACT</name>
<feature type="domain" description="ThuA-like" evidence="2">
    <location>
        <begin position="27"/>
        <end position="275"/>
    </location>
</feature>
<dbReference type="PANTHER" id="PTHR40469">
    <property type="entry name" value="SECRETED GLYCOSYL HYDROLASE"/>
    <property type="match status" value="1"/>
</dbReference>
<evidence type="ECO:0000313" key="3">
    <source>
        <dbReference type="EMBL" id="RXK55520.1"/>
    </source>
</evidence>
<proteinExistence type="predicted"/>
<feature type="signal peptide" evidence="1">
    <location>
        <begin position="1"/>
        <end position="23"/>
    </location>
</feature>
<evidence type="ECO:0000256" key="1">
    <source>
        <dbReference type="SAM" id="SignalP"/>
    </source>
</evidence>
<dbReference type="Pfam" id="PF06283">
    <property type="entry name" value="ThuA"/>
    <property type="match status" value="1"/>
</dbReference>
<dbReference type="Proteomes" id="UP000290218">
    <property type="component" value="Unassembled WGS sequence"/>
</dbReference>
<keyword evidence="1" id="KW-0732">Signal</keyword>
<dbReference type="InterPro" id="IPR029010">
    <property type="entry name" value="ThuA-like"/>
</dbReference>
<comment type="caution">
    <text evidence="3">The sequence shown here is derived from an EMBL/GenBank/DDBJ whole genome shotgun (WGS) entry which is preliminary data.</text>
</comment>
<sequence length="306" mass="33738">MKLRYPRSLVILSLLACAVSASAAPLRVLYFTKSSGYEHSVIKQDNGNPSYSEKILTKLGEREDIVFTTSKDGSKFSPEYLAQFDVLLFYTSGDLTSTGNDRHPGITTAGLSALFDFVANGGGFVGLHACSDTFHTMERGGGNNPRRLQRYRNYGAAADPFVKMLGGEFIRHGPQQVAIATITDRKFPGFDGFGDELKVNEEWYTLKDFMPDLRVLLVMQTAGMEGGDYARPPYPLAWARPHGKGRVAYNAMGHREDVWDSAYFQSMLAGMLKWAGNRAEADVTPNLEKVAPQHATIQAPPAEVKQ</sequence>